<evidence type="ECO:0008006" key="3">
    <source>
        <dbReference type="Google" id="ProtNLM"/>
    </source>
</evidence>
<dbReference type="AlphaFoldDB" id="A0A8H3BM85"/>
<evidence type="ECO:0000313" key="2">
    <source>
        <dbReference type="Proteomes" id="UP000663841"/>
    </source>
</evidence>
<proteinExistence type="predicted"/>
<sequence>MSTKGKSPCLAVQRWEDAHTSLLSALTSYMDTCTNLKSSPLAELGANTEDLVPRIERHITSLGSFISCQVFQTRSVLSTTRNQLVSQIYALPEEVLVEIFTQVIYHPIGDKHRYKYPSMRPDLQSIYGRLYNLVGVCSSWRSLAVRKKGFWSIVPIVEKCECSGHLLEDVTERSLRRSGGTGLYIAIDSSYALPWLLRPLISYGKHIQVLNIQTKSRRTLREVMSTLAVFSSPGMLSELSIYLKPITENEPPTDLDWEIIEHPSQHQEQFKRILGSLRVLRIRVAHIGLYDISFTNLVDLQLEDIQFGYKPMFKRLLGAISSALNLQYLRLASVSSIALQDPNSTPQGTINDDVLSILLPNLKQVYLSSMWFNDLETVFESFVPGNEKWILSLADYCMGVNVPGVFPKVTIQKLGLLFQGFNIDTLMLSGQSGENWLDGTELFQLLKVVPTVTTLEMFLWDLDRQRWEALTRPQDPGGHEVGSTWFPCIRNFHIYNSRIIDEYGIQAVVTSHNVQRLRMGGFLASASDDYNPNTITDKDAISVWLASNVSDFQLMGSYDAPESMVNRWRLW</sequence>
<name>A0A8H3BM85_9AGAM</name>
<dbReference type="EMBL" id="CAJMWW010000236">
    <property type="protein sequence ID" value="CAE6459371.1"/>
    <property type="molecule type" value="Genomic_DNA"/>
</dbReference>
<organism evidence="1 2">
    <name type="scientific">Rhizoctonia solani</name>
    <dbReference type="NCBI Taxonomy" id="456999"/>
    <lineage>
        <taxon>Eukaryota</taxon>
        <taxon>Fungi</taxon>
        <taxon>Dikarya</taxon>
        <taxon>Basidiomycota</taxon>
        <taxon>Agaricomycotina</taxon>
        <taxon>Agaricomycetes</taxon>
        <taxon>Cantharellales</taxon>
        <taxon>Ceratobasidiaceae</taxon>
        <taxon>Rhizoctonia</taxon>
    </lineage>
</organism>
<evidence type="ECO:0000313" key="1">
    <source>
        <dbReference type="EMBL" id="CAE6459371.1"/>
    </source>
</evidence>
<dbReference type="Proteomes" id="UP000663841">
    <property type="component" value="Unassembled WGS sequence"/>
</dbReference>
<comment type="caution">
    <text evidence="1">The sequence shown here is derived from an EMBL/GenBank/DDBJ whole genome shotgun (WGS) entry which is preliminary data.</text>
</comment>
<reference evidence="1" key="1">
    <citation type="submission" date="2021-01" db="EMBL/GenBank/DDBJ databases">
        <authorList>
            <person name="Kaushik A."/>
        </authorList>
    </citation>
    <scope>NUCLEOTIDE SEQUENCE</scope>
    <source>
        <strain evidence="1">AG3-T5</strain>
    </source>
</reference>
<accession>A0A8H3BM85</accession>
<gene>
    <name evidence="1" type="ORF">RDB_LOCUS148219</name>
</gene>
<protein>
    <recommendedName>
        <fullName evidence="3">F-box domain-containing protein</fullName>
    </recommendedName>
</protein>